<dbReference type="EMBL" id="VSSQ01097487">
    <property type="protein sequence ID" value="MPN40830.1"/>
    <property type="molecule type" value="Genomic_DNA"/>
</dbReference>
<accession>A0A645HPR1</accession>
<sequence length="101" mass="10733">MPNKDKATAAQIFGRPAFTAAGTIIAPINTVAGVGHINQEVIVTVRPKTKKATTLFIINFLKGFTISSSAPISLKDFDIAFTIEIISTISINSLPDTNMAL</sequence>
<evidence type="ECO:0000313" key="1">
    <source>
        <dbReference type="EMBL" id="MPN40830.1"/>
    </source>
</evidence>
<organism evidence="1">
    <name type="scientific">bioreactor metagenome</name>
    <dbReference type="NCBI Taxonomy" id="1076179"/>
    <lineage>
        <taxon>unclassified sequences</taxon>
        <taxon>metagenomes</taxon>
        <taxon>ecological metagenomes</taxon>
    </lineage>
</organism>
<gene>
    <name evidence="1" type="ORF">SDC9_188370</name>
</gene>
<protein>
    <submittedName>
        <fullName evidence="1">Uncharacterized protein</fullName>
    </submittedName>
</protein>
<comment type="caution">
    <text evidence="1">The sequence shown here is derived from an EMBL/GenBank/DDBJ whole genome shotgun (WGS) entry which is preliminary data.</text>
</comment>
<proteinExistence type="predicted"/>
<reference evidence="1" key="1">
    <citation type="submission" date="2019-08" db="EMBL/GenBank/DDBJ databases">
        <authorList>
            <person name="Kucharzyk K."/>
            <person name="Murdoch R.W."/>
            <person name="Higgins S."/>
            <person name="Loffler F."/>
        </authorList>
    </citation>
    <scope>NUCLEOTIDE SEQUENCE</scope>
</reference>
<name>A0A645HPR1_9ZZZZ</name>
<dbReference type="AlphaFoldDB" id="A0A645HPR1"/>